<dbReference type="RefSeq" id="WP_076979239.1">
    <property type="nucleotide sequence ID" value="NZ_CP019124.1"/>
</dbReference>
<dbReference type="EMBL" id="CP019124">
    <property type="protein sequence ID" value="APX89216.1"/>
    <property type="molecule type" value="Genomic_DNA"/>
</dbReference>
<proteinExistence type="inferred from homology"/>
<dbReference type="Proteomes" id="UP000187266">
    <property type="component" value="Chromosome"/>
</dbReference>
<evidence type="ECO:0000256" key="1">
    <source>
        <dbReference type="ARBA" id="ARBA00010577"/>
    </source>
</evidence>
<dbReference type="AlphaFoldDB" id="A0A1U7DGW9"/>
<accession>A0A2M9DES5</accession>
<evidence type="ECO:0000256" key="4">
    <source>
        <dbReference type="ARBA" id="ARBA00024746"/>
    </source>
</evidence>
<reference evidence="6 7" key="1">
    <citation type="submission" date="2017-01" db="EMBL/GenBank/DDBJ databases">
        <title>Genomic analysis of Xuhuaishuia manganoxidans DY6-4.</title>
        <authorList>
            <person name="Wang X."/>
        </authorList>
    </citation>
    <scope>NUCLEOTIDE SEQUENCE [LARGE SCALE GENOMIC DNA]</scope>
    <source>
        <strain evidence="6 7">DY6-4</strain>
    </source>
</reference>
<evidence type="ECO:0000256" key="2">
    <source>
        <dbReference type="ARBA" id="ARBA00016013"/>
    </source>
</evidence>
<protein>
    <recommendedName>
        <fullName evidence="2 5">Basal-body rod modification protein FlgD</fullName>
    </recommendedName>
</protein>
<sequence length="225" mass="23602">MSIDSTTASAASGTATSNSAAKGAMTKLSGDFDSFLKLLTAQVSNQDPLEPMDSTTFVTQLAQLSQVEQSVMANTNLEQIAAKLASAADLSGIQLIGRDVTLPADRIERIGGEGLYDYELEESAHSVRAEILDANGDVLRTVSGLPTEAGARHRFRWDGLDANGATVEDGAYGIRLVAQDSQKGSIGYSGYATTRVERVSLEGAQPMLVLRNGTEASSGSVLSVQ</sequence>
<dbReference type="Pfam" id="PF03963">
    <property type="entry name" value="FlgD"/>
    <property type="match status" value="1"/>
</dbReference>
<dbReference type="OrthoDB" id="9785233at2"/>
<evidence type="ECO:0000256" key="5">
    <source>
        <dbReference type="RuleBase" id="RU362076"/>
    </source>
</evidence>
<gene>
    <name evidence="6" type="ORF">BV394_05380</name>
</gene>
<dbReference type="Gene3D" id="2.30.30.910">
    <property type="match status" value="1"/>
</dbReference>
<dbReference type="InterPro" id="IPR025965">
    <property type="entry name" value="FlgD/Vpr_Ig-like"/>
</dbReference>
<evidence type="ECO:0000256" key="3">
    <source>
        <dbReference type="ARBA" id="ARBA00022795"/>
    </source>
</evidence>
<name>A0A1U7DGW9_9RHOB</name>
<dbReference type="Pfam" id="PF13860">
    <property type="entry name" value="FlgD_ig"/>
    <property type="match status" value="1"/>
</dbReference>
<evidence type="ECO:0000313" key="6">
    <source>
        <dbReference type="EMBL" id="APX89216.1"/>
    </source>
</evidence>
<comment type="similarity">
    <text evidence="1 5">Belongs to the FlgD family.</text>
</comment>
<dbReference type="Gene3D" id="2.60.40.4070">
    <property type="match status" value="1"/>
</dbReference>
<organism evidence="6 7">
    <name type="scientific">Brevirhabdus pacifica</name>
    <dbReference type="NCBI Taxonomy" id="1267768"/>
    <lineage>
        <taxon>Bacteria</taxon>
        <taxon>Pseudomonadati</taxon>
        <taxon>Pseudomonadota</taxon>
        <taxon>Alphaproteobacteria</taxon>
        <taxon>Rhodobacterales</taxon>
        <taxon>Paracoccaceae</taxon>
        <taxon>Brevirhabdus</taxon>
    </lineage>
</organism>
<dbReference type="STRING" id="1267768.BV394_05380"/>
<dbReference type="InterPro" id="IPR005648">
    <property type="entry name" value="FlgD"/>
</dbReference>
<comment type="function">
    <text evidence="4 5">Required for flagellar hook formation. May act as a scaffolding protein.</text>
</comment>
<dbReference type="GO" id="GO:0044781">
    <property type="term" value="P:bacterial-type flagellum organization"/>
    <property type="evidence" value="ECO:0007669"/>
    <property type="project" value="UniProtKB-UniRule"/>
</dbReference>
<accession>A0A1U7DGW9</accession>
<keyword evidence="3 5" id="KW-1005">Bacterial flagellum biogenesis</keyword>
<keyword evidence="7" id="KW-1185">Reference proteome</keyword>
<evidence type="ECO:0000313" key="7">
    <source>
        <dbReference type="Proteomes" id="UP000187266"/>
    </source>
</evidence>